<name>A0ABW6W7M3_9ACTN</name>
<reference evidence="2 3" key="1">
    <citation type="submission" date="2024-10" db="EMBL/GenBank/DDBJ databases">
        <title>The Natural Products Discovery Center: Release of the First 8490 Sequenced Strains for Exploring Actinobacteria Biosynthetic Diversity.</title>
        <authorList>
            <person name="Kalkreuter E."/>
            <person name="Kautsar S.A."/>
            <person name="Yang D."/>
            <person name="Bader C.D."/>
            <person name="Teijaro C.N."/>
            <person name="Fluegel L."/>
            <person name="Davis C.M."/>
            <person name="Simpson J.R."/>
            <person name="Lauterbach L."/>
            <person name="Steele A.D."/>
            <person name="Gui C."/>
            <person name="Meng S."/>
            <person name="Li G."/>
            <person name="Viehrig K."/>
            <person name="Ye F."/>
            <person name="Su P."/>
            <person name="Kiefer A.F."/>
            <person name="Nichols A."/>
            <person name="Cepeda A.J."/>
            <person name="Yan W."/>
            <person name="Fan B."/>
            <person name="Jiang Y."/>
            <person name="Adhikari A."/>
            <person name="Zheng C.-J."/>
            <person name="Schuster L."/>
            <person name="Cowan T.M."/>
            <person name="Smanski M.J."/>
            <person name="Chevrette M.G."/>
            <person name="De Carvalho L.P.S."/>
            <person name="Shen B."/>
        </authorList>
    </citation>
    <scope>NUCLEOTIDE SEQUENCE [LARGE SCALE GENOMIC DNA]</scope>
    <source>
        <strain evidence="2 3">NPDC000087</strain>
    </source>
</reference>
<proteinExistence type="predicted"/>
<keyword evidence="2" id="KW-0378">Hydrolase</keyword>
<organism evidence="2 3">
    <name type="scientific">Paractinoplanes globisporus</name>
    <dbReference type="NCBI Taxonomy" id="113565"/>
    <lineage>
        <taxon>Bacteria</taxon>
        <taxon>Bacillati</taxon>
        <taxon>Actinomycetota</taxon>
        <taxon>Actinomycetes</taxon>
        <taxon>Micromonosporales</taxon>
        <taxon>Micromonosporaceae</taxon>
        <taxon>Paractinoplanes</taxon>
    </lineage>
</organism>
<dbReference type="RefSeq" id="WP_020509638.1">
    <property type="nucleotide sequence ID" value="NZ_JBIAZU010000001.1"/>
</dbReference>
<dbReference type="InterPro" id="IPR000073">
    <property type="entry name" value="AB_hydrolase_1"/>
</dbReference>
<dbReference type="InterPro" id="IPR050471">
    <property type="entry name" value="AB_hydrolase"/>
</dbReference>
<feature type="domain" description="AB hydrolase-1" evidence="1">
    <location>
        <begin position="44"/>
        <end position="128"/>
    </location>
</feature>
<dbReference type="GO" id="GO:0016787">
    <property type="term" value="F:hydrolase activity"/>
    <property type="evidence" value="ECO:0007669"/>
    <property type="project" value="UniProtKB-KW"/>
</dbReference>
<evidence type="ECO:0000313" key="3">
    <source>
        <dbReference type="Proteomes" id="UP001602245"/>
    </source>
</evidence>
<gene>
    <name evidence="2" type="ORF">ACFY35_07655</name>
</gene>
<dbReference type="InterPro" id="IPR029058">
    <property type="entry name" value="AB_hydrolase_fold"/>
</dbReference>
<protein>
    <submittedName>
        <fullName evidence="2">Alpha/beta fold hydrolase</fullName>
    </submittedName>
</protein>
<dbReference type="Pfam" id="PF00561">
    <property type="entry name" value="Abhydrolase_1"/>
    <property type="match status" value="1"/>
</dbReference>
<dbReference type="PANTHER" id="PTHR43433">
    <property type="entry name" value="HYDROLASE, ALPHA/BETA FOLD FAMILY PROTEIN"/>
    <property type="match status" value="1"/>
</dbReference>
<dbReference type="EMBL" id="JBIAZU010000001">
    <property type="protein sequence ID" value="MFF5289297.1"/>
    <property type="molecule type" value="Genomic_DNA"/>
</dbReference>
<evidence type="ECO:0000313" key="2">
    <source>
        <dbReference type="EMBL" id="MFF5289297.1"/>
    </source>
</evidence>
<sequence length="282" mass="30367">MPTAVVDGIVTRYEVTGDGPPLLMYSPGGFDSRLENWSSLGIYGRLELLSRLSSRYTCITFDRRESGLSGGRLERIGWASYVAQGKGLLDHLGFDRAFLMGGCVGCSSVLALAVAHPSLARGMVLYSPAGGPRYRMVQHARFADHLAFVRESGLGAVVELARTTSLGFTKDPRVGPWVPVLRSDPAFADAYASFDPSRYAVLVAGMSRVLYDRDTVPGTEPEDLMTLDVPALIVPGQDTSHAPSAARYLQECLPGASYWDVPVAAQTAANAPARILEFLDAH</sequence>
<dbReference type="SUPFAM" id="SSF53474">
    <property type="entry name" value="alpha/beta-Hydrolases"/>
    <property type="match status" value="1"/>
</dbReference>
<accession>A0ABW6W7M3</accession>
<dbReference type="PANTHER" id="PTHR43433:SF10">
    <property type="entry name" value="AB HYDROLASE-1 DOMAIN-CONTAINING PROTEIN"/>
    <property type="match status" value="1"/>
</dbReference>
<comment type="caution">
    <text evidence="2">The sequence shown here is derived from an EMBL/GenBank/DDBJ whole genome shotgun (WGS) entry which is preliminary data.</text>
</comment>
<evidence type="ECO:0000259" key="1">
    <source>
        <dbReference type="Pfam" id="PF00561"/>
    </source>
</evidence>
<dbReference type="Gene3D" id="3.40.50.1820">
    <property type="entry name" value="alpha/beta hydrolase"/>
    <property type="match status" value="1"/>
</dbReference>
<dbReference type="Proteomes" id="UP001602245">
    <property type="component" value="Unassembled WGS sequence"/>
</dbReference>
<keyword evidence="3" id="KW-1185">Reference proteome</keyword>